<dbReference type="PRINTS" id="PR01576">
    <property type="entry name" value="PDEFORMYLASE"/>
</dbReference>
<evidence type="ECO:0000256" key="2">
    <source>
        <dbReference type="HAMAP-Rule" id="MF_00163"/>
    </source>
</evidence>
<dbReference type="PIRSF" id="PIRSF004749">
    <property type="entry name" value="Pep_def"/>
    <property type="match status" value="1"/>
</dbReference>
<organism evidence="3 4">
    <name type="scientific">Peribacillus deserti</name>
    <dbReference type="NCBI Taxonomy" id="673318"/>
    <lineage>
        <taxon>Bacteria</taxon>
        <taxon>Bacillati</taxon>
        <taxon>Bacillota</taxon>
        <taxon>Bacilli</taxon>
        <taxon>Bacillales</taxon>
        <taxon>Bacillaceae</taxon>
        <taxon>Peribacillus</taxon>
    </lineage>
</organism>
<dbReference type="GO" id="GO:0042586">
    <property type="term" value="F:peptide deformylase activity"/>
    <property type="evidence" value="ECO:0007669"/>
    <property type="project" value="UniProtKB-EC"/>
</dbReference>
<comment type="caution">
    <text evidence="3">The sequence shown here is derived from an EMBL/GenBank/DDBJ whole genome shotgun (WGS) entry which is preliminary data.</text>
</comment>
<feature type="binding site" evidence="2">
    <location>
        <position position="132"/>
    </location>
    <ligand>
        <name>Fe cation</name>
        <dbReference type="ChEBI" id="CHEBI:24875"/>
    </ligand>
</feature>
<dbReference type="EMBL" id="JAFBFI010000006">
    <property type="protein sequence ID" value="MBM7692321.1"/>
    <property type="molecule type" value="Genomic_DNA"/>
</dbReference>
<keyword evidence="4" id="KW-1185">Reference proteome</keyword>
<comment type="function">
    <text evidence="2">Removes the formyl group from the N-terminal Met of newly synthesized proteins. Requires at least a dipeptide for an efficient rate of reaction. N-terminal L-methionine is a prerequisite for activity but the enzyme has broad specificity at other positions.</text>
</comment>
<keyword evidence="2 3" id="KW-0378">Hydrolase</keyword>
<dbReference type="NCBIfam" id="TIGR00079">
    <property type="entry name" value="pept_deformyl"/>
    <property type="match status" value="1"/>
</dbReference>
<protein>
    <recommendedName>
        <fullName evidence="2">Peptide deformylase</fullName>
        <shortName evidence="2">PDF</shortName>
        <ecNumber evidence="2">3.5.1.88</ecNumber>
    </recommendedName>
    <alternativeName>
        <fullName evidence="2">Polypeptide deformylase</fullName>
    </alternativeName>
</protein>
<dbReference type="HAMAP" id="MF_00163">
    <property type="entry name" value="Pep_deformylase"/>
    <property type="match status" value="1"/>
</dbReference>
<keyword evidence="2" id="KW-0408">Iron</keyword>
<comment type="catalytic activity">
    <reaction evidence="2">
        <text>N-terminal N-formyl-L-methionyl-[peptide] + H2O = N-terminal L-methionyl-[peptide] + formate</text>
        <dbReference type="Rhea" id="RHEA:24420"/>
        <dbReference type="Rhea" id="RHEA-COMP:10639"/>
        <dbReference type="Rhea" id="RHEA-COMP:10640"/>
        <dbReference type="ChEBI" id="CHEBI:15377"/>
        <dbReference type="ChEBI" id="CHEBI:15740"/>
        <dbReference type="ChEBI" id="CHEBI:49298"/>
        <dbReference type="ChEBI" id="CHEBI:64731"/>
        <dbReference type="EC" id="3.5.1.88"/>
    </reaction>
</comment>
<dbReference type="NCBIfam" id="NF001159">
    <property type="entry name" value="PRK00150.1-3"/>
    <property type="match status" value="1"/>
</dbReference>
<comment type="similarity">
    <text evidence="1 2">Belongs to the polypeptide deformylase family.</text>
</comment>
<evidence type="ECO:0000256" key="1">
    <source>
        <dbReference type="ARBA" id="ARBA00010759"/>
    </source>
</evidence>
<dbReference type="CDD" id="cd00487">
    <property type="entry name" value="Pep_deformylase"/>
    <property type="match status" value="1"/>
</dbReference>
<dbReference type="InterPro" id="IPR023635">
    <property type="entry name" value="Peptide_deformylase"/>
</dbReference>
<proteinExistence type="inferred from homology"/>
<dbReference type="RefSeq" id="WP_204541573.1">
    <property type="nucleotide sequence ID" value="NZ_JAFBFI010000006.1"/>
</dbReference>
<evidence type="ECO:0000313" key="3">
    <source>
        <dbReference type="EMBL" id="MBM7692321.1"/>
    </source>
</evidence>
<keyword evidence="2" id="KW-0648">Protein biosynthesis</keyword>
<feature type="binding site" evidence="2">
    <location>
        <position position="90"/>
    </location>
    <ligand>
        <name>Fe cation</name>
        <dbReference type="ChEBI" id="CHEBI:24875"/>
    </ligand>
</feature>
<reference evidence="3 4" key="1">
    <citation type="submission" date="2021-01" db="EMBL/GenBank/DDBJ databases">
        <title>Genomic Encyclopedia of Type Strains, Phase IV (KMG-IV): sequencing the most valuable type-strain genomes for metagenomic binning, comparative biology and taxonomic classification.</title>
        <authorList>
            <person name="Goeker M."/>
        </authorList>
    </citation>
    <scope>NUCLEOTIDE SEQUENCE [LARGE SCALE GENOMIC DNA]</scope>
    <source>
        <strain evidence="3 4">DSM 105482</strain>
    </source>
</reference>
<keyword evidence="2" id="KW-0479">Metal-binding</keyword>
<accession>A0ABS2QJ52</accession>
<dbReference type="PANTHER" id="PTHR10458">
    <property type="entry name" value="PEPTIDE DEFORMYLASE"/>
    <property type="match status" value="1"/>
</dbReference>
<dbReference type="Pfam" id="PF01327">
    <property type="entry name" value="Pep_deformylase"/>
    <property type="match status" value="1"/>
</dbReference>
<name>A0ABS2QJ52_9BACI</name>
<dbReference type="InterPro" id="IPR036821">
    <property type="entry name" value="Peptide_deformylase_sf"/>
</dbReference>
<dbReference type="Proteomes" id="UP000823486">
    <property type="component" value="Unassembled WGS sequence"/>
</dbReference>
<dbReference type="EC" id="3.5.1.88" evidence="2"/>
<feature type="active site" evidence="2">
    <location>
        <position position="133"/>
    </location>
</feature>
<feature type="binding site" evidence="2">
    <location>
        <position position="136"/>
    </location>
    <ligand>
        <name>Fe cation</name>
        <dbReference type="ChEBI" id="CHEBI:24875"/>
    </ligand>
</feature>
<sequence length="161" mass="18083">MAILPIVMYPDEILEQKCDPVITFDKKLAKLLNNMYETMVEADGVGLAAPQIGVKKQAAVVDIGDETGKIEIINPEVLEVAGEQTGPEGCLSFPGLYGEVSRPFKVKIRAQDRKGRYYELKADDFLARAILHEIDHLNGVLFTSKVSHYIKEDELERYEQE</sequence>
<gene>
    <name evidence="2" type="primary">def</name>
    <name evidence="3" type="ORF">JOC77_001751</name>
</gene>
<dbReference type="Gene3D" id="3.90.45.10">
    <property type="entry name" value="Peptide deformylase"/>
    <property type="match status" value="1"/>
</dbReference>
<dbReference type="PANTHER" id="PTHR10458:SF22">
    <property type="entry name" value="PEPTIDE DEFORMYLASE"/>
    <property type="match status" value="1"/>
</dbReference>
<dbReference type="SUPFAM" id="SSF56420">
    <property type="entry name" value="Peptide deformylase"/>
    <property type="match status" value="1"/>
</dbReference>
<evidence type="ECO:0000313" key="4">
    <source>
        <dbReference type="Proteomes" id="UP000823486"/>
    </source>
</evidence>
<comment type="cofactor">
    <cofactor evidence="2">
        <name>Fe(2+)</name>
        <dbReference type="ChEBI" id="CHEBI:29033"/>
    </cofactor>
    <text evidence="2">Binds 1 Fe(2+) ion.</text>
</comment>